<dbReference type="PANTHER" id="PTHR36206">
    <property type="entry name" value="ASPERCRYPTIN BIOSYNTHESIS CLUSTER-SPECIFIC TRANSCRIPTION REGULATOR ATNN-RELATED"/>
    <property type="match status" value="1"/>
</dbReference>
<dbReference type="AlphaFoldDB" id="A0A0D1X573"/>
<feature type="domain" description="Zn(2)-C6 fungal-type" evidence="7">
    <location>
        <begin position="21"/>
        <end position="49"/>
    </location>
</feature>
<sequence>MSLAQTHGRARRAGVGKSRNGCLTCKIRRVKCDETKPHCRRCTESGRKCEGPVSNRIVFVEGQSIPSSRSSTPQLELSPFAPQHSESERRAFHYYLNHAAPIFAGAIDGVFWEDLVPRLASTYDFVWDVSVCLSIFVEHVPYIPIPDEHESHCVNDALSREHRRALRLYSRAIASVRKLVNSGQVDESLIVLSYILFSSVEFQQQHVRTGLELLKTCCSILTQNLTRPFRQLTSSLALDVHQVVGPFILKKGLYTTILGQGSPTTDEQLVAVAKPPTTLTLEDARQDLPQLKNQCFELVRVAEIVAVVEDEHPFKVNFTLQREAVLARLREWKSAFHASLGNSPVPGTREGRLHSYLCMYWSLCYISLGACGSPLQGAFDAYMGDFVELTEQAAVYLKCTIQSTDSEQEDIFSPGVVPALYFCALKCRHPTTRRRALRLLRQAPAEHNDWGLIAPDLVAAKAISVEEGGHLPDAASLETDEIVLPPEDRRFAHVSVVGQLAPGCQQRRALELSRFEIQRDGSRRLFNEHVWLDDEEQIWPDDEYERLGIPMGL</sequence>
<dbReference type="CDD" id="cd00067">
    <property type="entry name" value="GAL4"/>
    <property type="match status" value="1"/>
</dbReference>
<keyword evidence="6" id="KW-0539">Nucleus</keyword>
<keyword evidence="5" id="KW-0804">Transcription</keyword>
<gene>
    <name evidence="8" type="ORF">PV10_00765</name>
</gene>
<evidence type="ECO:0000259" key="7">
    <source>
        <dbReference type="PROSITE" id="PS50048"/>
    </source>
</evidence>
<dbReference type="PRINTS" id="PR00755">
    <property type="entry name" value="AFLATOXINBRP"/>
</dbReference>
<dbReference type="GO" id="GO:0008270">
    <property type="term" value="F:zinc ion binding"/>
    <property type="evidence" value="ECO:0007669"/>
    <property type="project" value="InterPro"/>
</dbReference>
<keyword evidence="9" id="KW-1185">Reference proteome</keyword>
<proteinExistence type="predicted"/>
<name>A0A0D1X573_EXOME</name>
<evidence type="ECO:0000256" key="5">
    <source>
        <dbReference type="ARBA" id="ARBA00023163"/>
    </source>
</evidence>
<evidence type="ECO:0000256" key="4">
    <source>
        <dbReference type="ARBA" id="ARBA00023125"/>
    </source>
</evidence>
<dbReference type="RefSeq" id="XP_016228529.1">
    <property type="nucleotide sequence ID" value="XM_016364880.1"/>
</dbReference>
<dbReference type="SUPFAM" id="SSF57701">
    <property type="entry name" value="Zn2/Cys6 DNA-binding domain"/>
    <property type="match status" value="1"/>
</dbReference>
<dbReference type="GO" id="GO:0000981">
    <property type="term" value="F:DNA-binding transcription factor activity, RNA polymerase II-specific"/>
    <property type="evidence" value="ECO:0007669"/>
    <property type="project" value="InterPro"/>
</dbReference>
<dbReference type="HOGENOM" id="CLU_011409_12_1_1"/>
<dbReference type="STRING" id="212818.A0A0D1X573"/>
<protein>
    <recommendedName>
        <fullName evidence="7">Zn(2)-C6 fungal-type domain-containing protein</fullName>
    </recommendedName>
</protein>
<dbReference type="InterPro" id="IPR001138">
    <property type="entry name" value="Zn2Cys6_DnaBD"/>
</dbReference>
<dbReference type="GeneID" id="27318610"/>
<keyword evidence="1" id="KW-0479">Metal-binding</keyword>
<dbReference type="OrthoDB" id="3145928at2759"/>
<dbReference type="PANTHER" id="PTHR36206:SF14">
    <property type="entry name" value="ZN(2)-C6 FUNGAL-TYPE DOMAIN-CONTAINING PROTEIN-RELATED"/>
    <property type="match status" value="1"/>
</dbReference>
<evidence type="ECO:0000313" key="8">
    <source>
        <dbReference type="EMBL" id="KIV96955.1"/>
    </source>
</evidence>
<dbReference type="SMART" id="SM00066">
    <property type="entry name" value="GAL4"/>
    <property type="match status" value="1"/>
</dbReference>
<evidence type="ECO:0000256" key="2">
    <source>
        <dbReference type="ARBA" id="ARBA00022833"/>
    </source>
</evidence>
<reference evidence="8 9" key="1">
    <citation type="submission" date="2015-01" db="EMBL/GenBank/DDBJ databases">
        <title>The Genome Sequence of Exophiala mesophila CBS40295.</title>
        <authorList>
            <consortium name="The Broad Institute Genomics Platform"/>
            <person name="Cuomo C."/>
            <person name="de Hoog S."/>
            <person name="Gorbushina A."/>
            <person name="Stielow B."/>
            <person name="Teixiera M."/>
            <person name="Abouelleil A."/>
            <person name="Chapman S.B."/>
            <person name="Priest M."/>
            <person name="Young S.K."/>
            <person name="Wortman J."/>
            <person name="Nusbaum C."/>
            <person name="Birren B."/>
        </authorList>
    </citation>
    <scope>NUCLEOTIDE SEQUENCE [LARGE SCALE GENOMIC DNA]</scope>
    <source>
        <strain evidence="8 9">CBS 40295</strain>
    </source>
</reference>
<keyword evidence="4" id="KW-0238">DNA-binding</keyword>
<evidence type="ECO:0000313" key="9">
    <source>
        <dbReference type="Proteomes" id="UP000054302"/>
    </source>
</evidence>
<keyword evidence="2" id="KW-0862">Zinc</keyword>
<keyword evidence="3" id="KW-0805">Transcription regulation</keyword>
<dbReference type="Proteomes" id="UP000054302">
    <property type="component" value="Unassembled WGS sequence"/>
</dbReference>
<dbReference type="Pfam" id="PF00172">
    <property type="entry name" value="Zn_clus"/>
    <property type="match status" value="1"/>
</dbReference>
<dbReference type="GO" id="GO:0003677">
    <property type="term" value="F:DNA binding"/>
    <property type="evidence" value="ECO:0007669"/>
    <property type="project" value="UniProtKB-KW"/>
</dbReference>
<dbReference type="PROSITE" id="PS00463">
    <property type="entry name" value="ZN2_CY6_FUNGAL_1"/>
    <property type="match status" value="1"/>
</dbReference>
<dbReference type="Gene3D" id="4.10.240.10">
    <property type="entry name" value="Zn(2)-C6 fungal-type DNA-binding domain"/>
    <property type="match status" value="1"/>
</dbReference>
<organism evidence="8 9">
    <name type="scientific">Exophiala mesophila</name>
    <name type="common">Black yeast-like fungus</name>
    <dbReference type="NCBI Taxonomy" id="212818"/>
    <lineage>
        <taxon>Eukaryota</taxon>
        <taxon>Fungi</taxon>
        <taxon>Dikarya</taxon>
        <taxon>Ascomycota</taxon>
        <taxon>Pezizomycotina</taxon>
        <taxon>Eurotiomycetes</taxon>
        <taxon>Chaetothyriomycetidae</taxon>
        <taxon>Chaetothyriales</taxon>
        <taxon>Herpotrichiellaceae</taxon>
        <taxon>Exophiala</taxon>
    </lineage>
</organism>
<dbReference type="InterPro" id="IPR052360">
    <property type="entry name" value="Transcr_Regulatory_Proteins"/>
</dbReference>
<evidence type="ECO:0000256" key="6">
    <source>
        <dbReference type="ARBA" id="ARBA00023242"/>
    </source>
</evidence>
<dbReference type="InterPro" id="IPR036864">
    <property type="entry name" value="Zn2-C6_fun-type_DNA-bd_sf"/>
</dbReference>
<evidence type="ECO:0000256" key="1">
    <source>
        <dbReference type="ARBA" id="ARBA00022723"/>
    </source>
</evidence>
<evidence type="ECO:0000256" key="3">
    <source>
        <dbReference type="ARBA" id="ARBA00023015"/>
    </source>
</evidence>
<dbReference type="EMBL" id="KN847520">
    <property type="protein sequence ID" value="KIV96955.1"/>
    <property type="molecule type" value="Genomic_DNA"/>
</dbReference>
<dbReference type="VEuPathDB" id="FungiDB:PV10_00765"/>
<accession>A0A0D1X573</accession>
<dbReference type="PROSITE" id="PS50048">
    <property type="entry name" value="ZN2_CY6_FUNGAL_2"/>
    <property type="match status" value="1"/>
</dbReference>